<dbReference type="InterPro" id="IPR006141">
    <property type="entry name" value="Intein_N"/>
</dbReference>
<sequence length="76" mass="8884">MAQKKFINWVEIDVRTGKPLPNHRELIGKTYFDRDGDVIEVVGICCLFPSTHVIVERKSDRQRWSVEAESIRELID</sequence>
<comment type="caution">
    <text evidence="1">The sequence shown here is derived from an EMBL/GenBank/DDBJ whole genome shotgun (WGS) entry which is preliminary data.</text>
</comment>
<reference evidence="2" key="1">
    <citation type="journal article" date="2017" name="Appl. Environ. Microbiol.">
        <title>Genomic Analysis of Calderihabitans maritimus KKC1, a Thermophilic, Hydrogenogenic, Carboxydotrophic Bacterium Isolated from Marine Sediment.</title>
        <authorList>
            <person name="Omae K."/>
            <person name="Yoneda Y."/>
            <person name="Fukuyama Y."/>
            <person name="Yoshida T."/>
            <person name="Sako Y."/>
        </authorList>
    </citation>
    <scope>NUCLEOTIDE SEQUENCE [LARGE SCALE GENOMIC DNA]</scope>
    <source>
        <strain evidence="2">KKC1</strain>
    </source>
</reference>
<protein>
    <submittedName>
        <fullName evidence="1">Uncharacterized protein</fullName>
    </submittedName>
</protein>
<dbReference type="GO" id="GO:0016539">
    <property type="term" value="P:intein-mediated protein splicing"/>
    <property type="evidence" value="ECO:0007669"/>
    <property type="project" value="InterPro"/>
</dbReference>
<keyword evidence="2" id="KW-1185">Reference proteome</keyword>
<proteinExistence type="predicted"/>
<evidence type="ECO:0000313" key="1">
    <source>
        <dbReference type="EMBL" id="GAW94354.1"/>
    </source>
</evidence>
<organism evidence="1 2">
    <name type="scientific">Calderihabitans maritimus</name>
    <dbReference type="NCBI Taxonomy" id="1246530"/>
    <lineage>
        <taxon>Bacteria</taxon>
        <taxon>Bacillati</taxon>
        <taxon>Bacillota</taxon>
        <taxon>Clostridia</taxon>
        <taxon>Neomoorellales</taxon>
        <taxon>Calderihabitantaceae</taxon>
        <taxon>Calderihabitans</taxon>
    </lineage>
</organism>
<name>A0A1Z5HXX9_9FIRM</name>
<dbReference type="AlphaFoldDB" id="A0A1Z5HXX9"/>
<evidence type="ECO:0000313" key="2">
    <source>
        <dbReference type="Proteomes" id="UP000197032"/>
    </source>
</evidence>
<dbReference type="Proteomes" id="UP000197032">
    <property type="component" value="Unassembled WGS sequence"/>
</dbReference>
<accession>A0A1Z5HXX9</accession>
<dbReference type="EMBL" id="BDGJ01000215">
    <property type="protein sequence ID" value="GAW94354.1"/>
    <property type="molecule type" value="Genomic_DNA"/>
</dbReference>
<gene>
    <name evidence="1" type="ORF">KKC1_34610</name>
</gene>
<dbReference type="PROSITE" id="PS50817">
    <property type="entry name" value="INTEIN_N_TER"/>
    <property type="match status" value="1"/>
</dbReference>
<dbReference type="RefSeq" id="WP_088555309.1">
    <property type="nucleotide sequence ID" value="NZ_BDGJ01000215.1"/>
</dbReference>